<dbReference type="InterPro" id="IPR015424">
    <property type="entry name" value="PyrdxlP-dep_Trfase"/>
</dbReference>
<evidence type="ECO:0000259" key="2">
    <source>
        <dbReference type="Pfam" id="PF00266"/>
    </source>
</evidence>
<evidence type="ECO:0000313" key="3">
    <source>
        <dbReference type="EMBL" id="POZ49717.1"/>
    </source>
</evidence>
<keyword evidence="1" id="KW-0663">Pyridoxal phosphate</keyword>
<accession>A0A2S5CG28</accession>
<dbReference type="EMBL" id="PGFZ01000027">
    <property type="protein sequence ID" value="POZ49717.1"/>
    <property type="molecule type" value="Genomic_DNA"/>
</dbReference>
<dbReference type="Proteomes" id="UP000237423">
    <property type="component" value="Unassembled WGS sequence"/>
</dbReference>
<reference evidence="3 4" key="1">
    <citation type="submission" date="2017-11" db="EMBL/GenBank/DDBJ databases">
        <title>Draft Genome Sequence of Methylobacter psychrotolerans Sph1T, an Obligate Methanotroph from Low-Temperature Environments.</title>
        <authorList>
            <person name="Oshkin I.Y."/>
            <person name="Miroshnikov K."/>
            <person name="Belova S.E."/>
            <person name="Korzhenkov A."/>
            <person name="Toshchakov S.V."/>
            <person name="Dedysh S.N."/>
        </authorList>
    </citation>
    <scope>NUCLEOTIDE SEQUENCE [LARGE SCALE GENOMIC DNA]</scope>
    <source>
        <strain evidence="3 4">Sph1</strain>
    </source>
</reference>
<dbReference type="PANTHER" id="PTHR43586:SF8">
    <property type="entry name" value="CYSTEINE DESULFURASE 1, CHLOROPLASTIC"/>
    <property type="match status" value="1"/>
</dbReference>
<sequence>MTIIQQNNKKILRFYGLEAARFNKGGCIYLDSAATTLMMVNAKEAADRFLEYYSNVHTNAHNKAKISGICLEWAYQKVTEFLKCSETHEALFMGSGATAAINGFAQLMRFNFPSRRMVVISSMEHHSNDLPHRQNFSEAVFVPLSSKGKSAGGIDLDFLNNILEENQGRVAYVAVTGLSNVTGVRTPLQQICEIAHRHDTVVLVDGAQMVSRTRVDLTALGVDAFAFSGHKLYAPGSPGVLAIKKNLLEQLSPIYVGGGIVDDVTTSNYILSSKLRERHQPGTPNIYGAILLAYAMHSLIEYGMDYIEEHEQNLCDYARKLLTQIPEVTCYGCIDNSAGTNSGCITFNILDLPHELVGRILNDHYGIAVRNGCFCAHPYVRSLLQEELWELDADPENPDDINRIDSFKGMVRASFGVYTSKQDIDALAKAISIIVQNKTNFLNNYISSSIPLTSSVSEFNPLKLLSTGNSQYEI</sequence>
<dbReference type="InterPro" id="IPR015421">
    <property type="entry name" value="PyrdxlP-dep_Trfase_major"/>
</dbReference>
<dbReference type="InterPro" id="IPR015422">
    <property type="entry name" value="PyrdxlP-dep_Trfase_small"/>
</dbReference>
<gene>
    <name evidence="3" type="ORF">AADEFJLK_04517</name>
</gene>
<dbReference type="Pfam" id="PF00266">
    <property type="entry name" value="Aminotran_5"/>
    <property type="match status" value="1"/>
</dbReference>
<dbReference type="AlphaFoldDB" id="A0A2S5CG28"/>
<protein>
    <submittedName>
        <fullName evidence="3">Cysteine desulfurase</fullName>
    </submittedName>
</protein>
<dbReference type="Gene3D" id="3.90.1150.10">
    <property type="entry name" value="Aspartate Aminotransferase, domain 1"/>
    <property type="match status" value="1"/>
</dbReference>
<feature type="domain" description="Aminotransferase class V" evidence="2">
    <location>
        <begin position="28"/>
        <end position="427"/>
    </location>
</feature>
<name>A0A2S5CG28_9GAMM</name>
<dbReference type="Gene3D" id="3.40.640.10">
    <property type="entry name" value="Type I PLP-dependent aspartate aminotransferase-like (Major domain)"/>
    <property type="match status" value="1"/>
</dbReference>
<organism evidence="3 4">
    <name type="scientific">Methylovulum psychrotolerans</name>
    <dbReference type="NCBI Taxonomy" id="1704499"/>
    <lineage>
        <taxon>Bacteria</taxon>
        <taxon>Pseudomonadati</taxon>
        <taxon>Pseudomonadota</taxon>
        <taxon>Gammaproteobacteria</taxon>
        <taxon>Methylococcales</taxon>
        <taxon>Methylococcaceae</taxon>
        <taxon>Methylovulum</taxon>
    </lineage>
</organism>
<evidence type="ECO:0000256" key="1">
    <source>
        <dbReference type="ARBA" id="ARBA00022898"/>
    </source>
</evidence>
<dbReference type="PANTHER" id="PTHR43586">
    <property type="entry name" value="CYSTEINE DESULFURASE"/>
    <property type="match status" value="1"/>
</dbReference>
<comment type="caution">
    <text evidence="3">The sequence shown here is derived from an EMBL/GenBank/DDBJ whole genome shotgun (WGS) entry which is preliminary data.</text>
</comment>
<proteinExistence type="predicted"/>
<evidence type="ECO:0000313" key="4">
    <source>
        <dbReference type="Proteomes" id="UP000237423"/>
    </source>
</evidence>
<dbReference type="SUPFAM" id="SSF53383">
    <property type="entry name" value="PLP-dependent transferases"/>
    <property type="match status" value="1"/>
</dbReference>
<dbReference type="InterPro" id="IPR000192">
    <property type="entry name" value="Aminotrans_V_dom"/>
</dbReference>
<dbReference type="RefSeq" id="WP_103975905.1">
    <property type="nucleotide sequence ID" value="NZ_PGFZ01000027.1"/>
</dbReference>